<feature type="transmembrane region" description="Helical" evidence="1">
    <location>
        <begin position="39"/>
        <end position="61"/>
    </location>
</feature>
<dbReference type="Proteomes" id="UP000019202">
    <property type="component" value="Unassembled WGS sequence"/>
</dbReference>
<accession>W1J5U9</accession>
<evidence type="ECO:0000313" key="3">
    <source>
        <dbReference type="Proteomes" id="UP000019202"/>
    </source>
</evidence>
<sequence>MNNAIILKNFPLIHIPISYLPLISKILKSYPIYCHSYKLFLLTTIKLGINNSFLILSLWLIDHKKTKTKNKLYEKENFSVIKL</sequence>
<keyword evidence="1" id="KW-1133">Transmembrane helix</keyword>
<keyword evidence="1" id="KW-0472">Membrane</keyword>
<dbReference type="STRING" id="1427518.XSR1_540016"/>
<evidence type="ECO:0000313" key="2">
    <source>
        <dbReference type="EMBL" id="CDL84845.1"/>
    </source>
</evidence>
<name>W1J5U9_9GAMM</name>
<protein>
    <submittedName>
        <fullName evidence="2">Uncharacterized protein</fullName>
    </submittedName>
</protein>
<dbReference type="AlphaFoldDB" id="W1J5U9"/>
<organism evidence="2 3">
    <name type="scientific">Xenorhabdus szentirmaii DSM 16338</name>
    <dbReference type="NCBI Taxonomy" id="1427518"/>
    <lineage>
        <taxon>Bacteria</taxon>
        <taxon>Pseudomonadati</taxon>
        <taxon>Pseudomonadota</taxon>
        <taxon>Gammaproteobacteria</taxon>
        <taxon>Enterobacterales</taxon>
        <taxon>Morganellaceae</taxon>
        <taxon>Xenorhabdus</taxon>
    </lineage>
</organism>
<keyword evidence="1" id="KW-0812">Transmembrane</keyword>
<keyword evidence="3" id="KW-1185">Reference proteome</keyword>
<dbReference type="EMBL" id="CBXF010000115">
    <property type="protein sequence ID" value="CDL84845.1"/>
    <property type="molecule type" value="Genomic_DNA"/>
</dbReference>
<comment type="caution">
    <text evidence="2">The sequence shown here is derived from an EMBL/GenBank/DDBJ whole genome shotgun (WGS) entry which is preliminary data.</text>
</comment>
<reference evidence="2" key="1">
    <citation type="submission" date="2013-11" db="EMBL/GenBank/DDBJ databases">
        <title>Draft genome sequence and annotation of the entomopathogenic bacteria, Xenorhabdus cabanillasi strain JM26 and Xenorhabdus szentirmai strain DSM 16338.</title>
        <authorList>
            <person name="Gualtieri M."/>
            <person name="Ogier J.C."/>
            <person name="Pages S."/>
            <person name="Givaudan A."/>
            <person name="Gaudriault S."/>
        </authorList>
    </citation>
    <scope>NUCLEOTIDE SEQUENCE [LARGE SCALE GENOMIC DNA]</scope>
    <source>
        <strain evidence="2">DSM 16338</strain>
    </source>
</reference>
<gene>
    <name evidence="2" type="ORF">XSR1_540016</name>
</gene>
<feature type="transmembrane region" description="Helical" evidence="1">
    <location>
        <begin position="12"/>
        <end position="33"/>
    </location>
</feature>
<evidence type="ECO:0000256" key="1">
    <source>
        <dbReference type="SAM" id="Phobius"/>
    </source>
</evidence>
<proteinExistence type="predicted"/>